<name>A0A0D0CA93_9AGAM</name>
<evidence type="ECO:0000256" key="1">
    <source>
        <dbReference type="SAM" id="SignalP"/>
    </source>
</evidence>
<proteinExistence type="predicted"/>
<dbReference type="InParanoid" id="A0A0D0CA93"/>
<keyword evidence="1" id="KW-0732">Signal</keyword>
<reference evidence="2 3" key="1">
    <citation type="submission" date="2014-04" db="EMBL/GenBank/DDBJ databases">
        <authorList>
            <consortium name="DOE Joint Genome Institute"/>
            <person name="Kuo A."/>
            <person name="Kohler A."/>
            <person name="Jargeat P."/>
            <person name="Nagy L.G."/>
            <person name="Floudas D."/>
            <person name="Copeland A."/>
            <person name="Barry K.W."/>
            <person name="Cichocki N."/>
            <person name="Veneault-Fourrey C."/>
            <person name="LaButti K."/>
            <person name="Lindquist E.A."/>
            <person name="Lipzen A."/>
            <person name="Lundell T."/>
            <person name="Morin E."/>
            <person name="Murat C."/>
            <person name="Sun H."/>
            <person name="Tunlid A."/>
            <person name="Henrissat B."/>
            <person name="Grigoriev I.V."/>
            <person name="Hibbett D.S."/>
            <person name="Martin F."/>
            <person name="Nordberg H.P."/>
            <person name="Cantor M.N."/>
            <person name="Hua S.X."/>
        </authorList>
    </citation>
    <scope>NUCLEOTIDE SEQUENCE [LARGE SCALE GENOMIC DNA]</scope>
    <source>
        <strain evidence="2 3">Ve08.2h10</strain>
    </source>
</reference>
<protein>
    <submittedName>
        <fullName evidence="2">Uncharacterized protein</fullName>
    </submittedName>
</protein>
<feature type="signal peptide" evidence="1">
    <location>
        <begin position="1"/>
        <end position="19"/>
    </location>
</feature>
<dbReference type="HOGENOM" id="CLU_2948173_0_0_1"/>
<dbReference type="EMBL" id="KN826177">
    <property type="protein sequence ID" value="KIK79812.1"/>
    <property type="molecule type" value="Genomic_DNA"/>
</dbReference>
<organism evidence="2 3">
    <name type="scientific">Paxillus rubicundulus Ve08.2h10</name>
    <dbReference type="NCBI Taxonomy" id="930991"/>
    <lineage>
        <taxon>Eukaryota</taxon>
        <taxon>Fungi</taxon>
        <taxon>Dikarya</taxon>
        <taxon>Basidiomycota</taxon>
        <taxon>Agaricomycotina</taxon>
        <taxon>Agaricomycetes</taxon>
        <taxon>Agaricomycetidae</taxon>
        <taxon>Boletales</taxon>
        <taxon>Paxilineae</taxon>
        <taxon>Paxillaceae</taxon>
        <taxon>Paxillus</taxon>
    </lineage>
</organism>
<gene>
    <name evidence="2" type="ORF">PAXRUDRAFT_262077</name>
</gene>
<dbReference type="AlphaFoldDB" id="A0A0D0CA93"/>
<accession>A0A0D0CA93</accession>
<keyword evidence="3" id="KW-1185">Reference proteome</keyword>
<evidence type="ECO:0000313" key="3">
    <source>
        <dbReference type="Proteomes" id="UP000054538"/>
    </source>
</evidence>
<sequence length="67" mass="7626">MFKLFPWLVSISWLRWVPFRPSTSAVATEEAKSIRKVEDHLSLPLQSVQVPEANFVSEDVSENGHSN</sequence>
<feature type="chain" id="PRO_5002225110" evidence="1">
    <location>
        <begin position="20"/>
        <end position="67"/>
    </location>
</feature>
<dbReference type="Proteomes" id="UP000054538">
    <property type="component" value="Unassembled WGS sequence"/>
</dbReference>
<evidence type="ECO:0000313" key="2">
    <source>
        <dbReference type="EMBL" id="KIK79812.1"/>
    </source>
</evidence>
<reference evidence="3" key="2">
    <citation type="submission" date="2015-01" db="EMBL/GenBank/DDBJ databases">
        <title>Evolutionary Origins and Diversification of the Mycorrhizal Mutualists.</title>
        <authorList>
            <consortium name="DOE Joint Genome Institute"/>
            <consortium name="Mycorrhizal Genomics Consortium"/>
            <person name="Kohler A."/>
            <person name="Kuo A."/>
            <person name="Nagy L.G."/>
            <person name="Floudas D."/>
            <person name="Copeland A."/>
            <person name="Barry K.W."/>
            <person name="Cichocki N."/>
            <person name="Veneault-Fourrey C."/>
            <person name="LaButti K."/>
            <person name="Lindquist E.A."/>
            <person name="Lipzen A."/>
            <person name="Lundell T."/>
            <person name="Morin E."/>
            <person name="Murat C."/>
            <person name="Riley R."/>
            <person name="Ohm R."/>
            <person name="Sun H."/>
            <person name="Tunlid A."/>
            <person name="Henrissat B."/>
            <person name="Grigoriev I.V."/>
            <person name="Hibbett D.S."/>
            <person name="Martin F."/>
        </authorList>
    </citation>
    <scope>NUCLEOTIDE SEQUENCE [LARGE SCALE GENOMIC DNA]</scope>
    <source>
        <strain evidence="3">Ve08.2h10</strain>
    </source>
</reference>
<dbReference type="OrthoDB" id="10473658at2759"/>